<keyword evidence="2 4" id="KW-0442">Lipid degradation</keyword>
<dbReference type="Gene3D" id="3.40.1090.10">
    <property type="entry name" value="Cytosolic phospholipase A2 catalytic domain"/>
    <property type="match status" value="2"/>
</dbReference>
<dbReference type="PANTHER" id="PTHR14226">
    <property type="entry name" value="NEUROPATHY TARGET ESTERASE/SWISS CHEESE D.MELANOGASTER"/>
    <property type="match status" value="1"/>
</dbReference>
<feature type="active site" description="Proton acceptor" evidence="4">
    <location>
        <position position="183"/>
    </location>
</feature>
<gene>
    <name evidence="6" type="ORF">CPJCM30710_33300</name>
</gene>
<protein>
    <recommendedName>
        <fullName evidence="5">PNPLA domain-containing protein</fullName>
    </recommendedName>
</protein>
<evidence type="ECO:0000313" key="6">
    <source>
        <dbReference type="EMBL" id="GIM30664.1"/>
    </source>
</evidence>
<feature type="active site" description="Nucleophile" evidence="4">
    <location>
        <position position="40"/>
    </location>
</feature>
<dbReference type="InterPro" id="IPR016035">
    <property type="entry name" value="Acyl_Trfase/lysoPLipase"/>
</dbReference>
<dbReference type="RefSeq" id="WP_212905332.1">
    <property type="nucleotide sequence ID" value="NZ_BOPZ01000049.1"/>
</dbReference>
<proteinExistence type="predicted"/>
<comment type="caution">
    <text evidence="6">The sequence shown here is derived from an EMBL/GenBank/DDBJ whole genome shotgun (WGS) entry which is preliminary data.</text>
</comment>
<dbReference type="AlphaFoldDB" id="A0A919S391"/>
<dbReference type="GO" id="GO:0016042">
    <property type="term" value="P:lipid catabolic process"/>
    <property type="evidence" value="ECO:0007669"/>
    <property type="project" value="UniProtKB-UniRule"/>
</dbReference>
<evidence type="ECO:0000256" key="3">
    <source>
        <dbReference type="ARBA" id="ARBA00023098"/>
    </source>
</evidence>
<dbReference type="PANTHER" id="PTHR14226:SF57">
    <property type="entry name" value="BLR7027 PROTEIN"/>
    <property type="match status" value="1"/>
</dbReference>
<name>A0A919S391_9CLOT</name>
<organism evidence="6 7">
    <name type="scientific">Clostridium polyendosporum</name>
    <dbReference type="NCBI Taxonomy" id="69208"/>
    <lineage>
        <taxon>Bacteria</taxon>
        <taxon>Bacillati</taxon>
        <taxon>Bacillota</taxon>
        <taxon>Clostridia</taxon>
        <taxon>Eubacteriales</taxon>
        <taxon>Clostridiaceae</taxon>
        <taxon>Clostridium</taxon>
    </lineage>
</organism>
<evidence type="ECO:0000256" key="4">
    <source>
        <dbReference type="PROSITE-ProRule" id="PRU01161"/>
    </source>
</evidence>
<dbReference type="Pfam" id="PF01734">
    <property type="entry name" value="Patatin"/>
    <property type="match status" value="1"/>
</dbReference>
<keyword evidence="3 4" id="KW-0443">Lipid metabolism</keyword>
<dbReference type="CDD" id="cd07209">
    <property type="entry name" value="Pat_hypo_Ecoli_Z1214_like"/>
    <property type="match status" value="1"/>
</dbReference>
<dbReference type="GO" id="GO:0016787">
    <property type="term" value="F:hydrolase activity"/>
    <property type="evidence" value="ECO:0007669"/>
    <property type="project" value="UniProtKB-UniRule"/>
</dbReference>
<dbReference type="InterPro" id="IPR002641">
    <property type="entry name" value="PNPLA_dom"/>
</dbReference>
<dbReference type="InterPro" id="IPR050301">
    <property type="entry name" value="NTE"/>
</dbReference>
<evidence type="ECO:0000256" key="2">
    <source>
        <dbReference type="ARBA" id="ARBA00022963"/>
    </source>
</evidence>
<feature type="short sequence motif" description="DGA/G" evidence="4">
    <location>
        <begin position="183"/>
        <end position="185"/>
    </location>
</feature>
<dbReference type="EMBL" id="BOPZ01000049">
    <property type="protein sequence ID" value="GIM30664.1"/>
    <property type="molecule type" value="Genomic_DNA"/>
</dbReference>
<reference evidence="6" key="1">
    <citation type="submission" date="2021-03" db="EMBL/GenBank/DDBJ databases">
        <title>Taxonomic study of Clostridium polyendosporum from meadow-gley soil under rice.</title>
        <authorList>
            <person name="Kobayashi H."/>
            <person name="Tanizawa Y."/>
            <person name="Yagura M."/>
        </authorList>
    </citation>
    <scope>NUCLEOTIDE SEQUENCE</scope>
    <source>
        <strain evidence="6">JCM 30710</strain>
    </source>
</reference>
<feature type="short sequence motif" description="GXSXG" evidence="4">
    <location>
        <begin position="38"/>
        <end position="42"/>
    </location>
</feature>
<evidence type="ECO:0000313" key="7">
    <source>
        <dbReference type="Proteomes" id="UP000679179"/>
    </source>
</evidence>
<sequence>MKLGLVLAGGGGKGAYQIGVWKALREFGIDKYIQAVSGTSVGALNAILFLQQDIKAAERLWLAISKEKILPTGNFDLVKRGIFLTLGSKNIDFVRKYIPKTLEQGNISRLGLIEIMDNFIDFSIITKSLKSCYATCSEIPSLKPKYFKLNNYNQQEIRDILLATSAIPMIYESEEIETRKYLDGAMADNVPIQPLYGEGCDIIIVVHLSKDSAIDRSSFPNAKLIELIPSEMDQGGLSAVLDFSPEGAKRRIKQGYDDAKNLFEPIIELARYQVVKTPQELVISTGKNMVKASSKIKNIIVNAYRKKLKRKMKRV</sequence>
<keyword evidence="7" id="KW-1185">Reference proteome</keyword>
<accession>A0A919S391</accession>
<dbReference type="SUPFAM" id="SSF52151">
    <property type="entry name" value="FabD/lysophospholipase-like"/>
    <property type="match status" value="1"/>
</dbReference>
<keyword evidence="1 4" id="KW-0378">Hydrolase</keyword>
<dbReference type="Proteomes" id="UP000679179">
    <property type="component" value="Unassembled WGS sequence"/>
</dbReference>
<evidence type="ECO:0000256" key="1">
    <source>
        <dbReference type="ARBA" id="ARBA00022801"/>
    </source>
</evidence>
<evidence type="ECO:0000259" key="5">
    <source>
        <dbReference type="PROSITE" id="PS51635"/>
    </source>
</evidence>
<feature type="domain" description="PNPLA" evidence="5">
    <location>
        <begin position="5"/>
        <end position="196"/>
    </location>
</feature>
<dbReference type="PROSITE" id="PS51635">
    <property type="entry name" value="PNPLA"/>
    <property type="match status" value="1"/>
</dbReference>
<feature type="short sequence motif" description="GXGXXG" evidence="4">
    <location>
        <begin position="9"/>
        <end position="14"/>
    </location>
</feature>